<dbReference type="InterPro" id="IPR039013">
    <property type="entry name" value="YgiF"/>
</dbReference>
<dbReference type="SUPFAM" id="SSF55154">
    <property type="entry name" value="CYTH-like phosphatases"/>
    <property type="match status" value="1"/>
</dbReference>
<proteinExistence type="predicted"/>
<dbReference type="InterPro" id="IPR033469">
    <property type="entry name" value="CYTH-like_dom_sf"/>
</dbReference>
<evidence type="ECO:0000313" key="3">
    <source>
        <dbReference type="EMBL" id="OPH82562.1"/>
    </source>
</evidence>
<evidence type="ECO:0008006" key="5">
    <source>
        <dbReference type="Google" id="ProtNLM"/>
    </source>
</evidence>
<comment type="caution">
    <text evidence="3">The sequence shown here is derived from an EMBL/GenBank/DDBJ whole genome shotgun (WGS) entry which is preliminary data.</text>
</comment>
<keyword evidence="4" id="KW-1185">Reference proteome</keyword>
<protein>
    <recommendedName>
        <fullName evidence="5">Inorganic triphosphatase</fullName>
    </recommendedName>
</protein>
<feature type="domain" description="CHAD" evidence="2">
    <location>
        <begin position="226"/>
        <end position="515"/>
    </location>
</feature>
<dbReference type="InterPro" id="IPR038186">
    <property type="entry name" value="CHAD_dom_sf"/>
</dbReference>
<dbReference type="EMBL" id="MWPQ01000044">
    <property type="protein sequence ID" value="OPH82562.1"/>
    <property type="molecule type" value="Genomic_DNA"/>
</dbReference>
<dbReference type="PROSITE" id="PS51707">
    <property type="entry name" value="CYTH"/>
    <property type="match status" value="1"/>
</dbReference>
<dbReference type="PANTHER" id="PTHR39569">
    <property type="entry name" value="INORGANIC TRIPHOSPHATASE"/>
    <property type="match status" value="1"/>
</dbReference>
<name>A0A1V4HYB4_NITVU</name>
<dbReference type="GO" id="GO:0046872">
    <property type="term" value="F:metal ion binding"/>
    <property type="evidence" value="ECO:0007669"/>
    <property type="project" value="TreeGrafter"/>
</dbReference>
<dbReference type="Pfam" id="PF05235">
    <property type="entry name" value="CHAD"/>
    <property type="match status" value="1"/>
</dbReference>
<organism evidence="3 4">
    <name type="scientific">Nitrobacter vulgaris</name>
    <dbReference type="NCBI Taxonomy" id="29421"/>
    <lineage>
        <taxon>Bacteria</taxon>
        <taxon>Pseudomonadati</taxon>
        <taxon>Pseudomonadota</taxon>
        <taxon>Alphaproteobacteria</taxon>
        <taxon>Hyphomicrobiales</taxon>
        <taxon>Nitrobacteraceae</taxon>
        <taxon>Nitrobacter</taxon>
    </lineage>
</organism>
<dbReference type="GO" id="GO:0050355">
    <property type="term" value="F:inorganic triphosphate phosphatase activity"/>
    <property type="evidence" value="ECO:0007669"/>
    <property type="project" value="InterPro"/>
</dbReference>
<dbReference type="PANTHER" id="PTHR39569:SF1">
    <property type="entry name" value="INORGANIC TRIPHOSPHATASE"/>
    <property type="match status" value="1"/>
</dbReference>
<dbReference type="SMART" id="SM00880">
    <property type="entry name" value="CHAD"/>
    <property type="match status" value="1"/>
</dbReference>
<dbReference type="AlphaFoldDB" id="A0A1V4HYB4"/>
<evidence type="ECO:0000313" key="4">
    <source>
        <dbReference type="Proteomes" id="UP000189940"/>
    </source>
</evidence>
<evidence type="ECO:0000259" key="1">
    <source>
        <dbReference type="PROSITE" id="PS51707"/>
    </source>
</evidence>
<reference evidence="3 4" key="1">
    <citation type="submission" date="2017-02" db="EMBL/GenBank/DDBJ databases">
        <title>Genome sequence of the nitrite-oxidizing bacterium Nitrobacter vulgaris strain Ab1.</title>
        <authorList>
            <person name="Mellbye B.L."/>
            <person name="Davis E.W."/>
            <person name="Spieck E."/>
            <person name="Chang J.H."/>
            <person name="Bottomley P.J."/>
            <person name="Sayavedra-Soto L.A."/>
        </authorList>
    </citation>
    <scope>NUCLEOTIDE SEQUENCE [LARGE SCALE GENOMIC DNA]</scope>
    <source>
        <strain evidence="3 4">Ab1</strain>
    </source>
</reference>
<dbReference type="CDD" id="cd07756">
    <property type="entry name" value="CYTH-like_Pase_CHAD"/>
    <property type="match status" value="1"/>
</dbReference>
<gene>
    <name evidence="3" type="ORF">B2M20_12335</name>
</gene>
<dbReference type="Gene3D" id="1.40.20.10">
    <property type="entry name" value="CHAD domain"/>
    <property type="match status" value="1"/>
</dbReference>
<dbReference type="Proteomes" id="UP000189940">
    <property type="component" value="Unassembled WGS sequence"/>
</dbReference>
<dbReference type="PROSITE" id="PS51708">
    <property type="entry name" value="CHAD"/>
    <property type="match status" value="1"/>
</dbReference>
<dbReference type="InterPro" id="IPR007899">
    <property type="entry name" value="CHAD_dom"/>
</dbReference>
<dbReference type="Gene3D" id="2.40.320.10">
    <property type="entry name" value="Hypothetical Protein Pfu-838710-001"/>
    <property type="match status" value="1"/>
</dbReference>
<feature type="domain" description="CYTH" evidence="1">
    <location>
        <begin position="13"/>
        <end position="211"/>
    </location>
</feature>
<sequence length="515" mass="57888">MSLDLSEDKQPVGTEIELKLATSKNGLHRAMMLPWLKKQASESGRKQALTSVYFDTDDFVLREHGVSLRVRKVDGHRLQTIKANSSALITRDEWETAIDRDQPNLEFARGTALAPLLTAELTERLSPVFETQVERVVIPLHFGNSDIELAFDQGRVATMDAKLDLAEIEIELKYGDRRDAARLAEKLARSVPITLSVGSKAERGYALLEGTLDAPVFSEPVVIAKKAKVTEAFVAVSFACLRQIAGNYGAVRHGDPEGIHQMRVGLRRLRASLSLFKKILHDGKVTKLKRELKWLTGQLGQARDYDVFVRKALVSYRAEHRDRRELEILQNELERTRNAGFATARAAVDSERFRRLLLDVALRLLDSGYHNDSDALARALGGCPARTFAQNELARRIRKINKRLRKFKQLDGRRRHKLRIAAKKVRYGREFFKALRIGGRKSGRKLDRALKKLLSGLGELNDMRMHQQQAHDFARSSPAAQKAFAIGCLIGHEEATANDVLAEVIAAGKRLRKTA</sequence>
<dbReference type="SMART" id="SM01118">
    <property type="entry name" value="CYTH"/>
    <property type="match status" value="1"/>
</dbReference>
<dbReference type="InterPro" id="IPR023577">
    <property type="entry name" value="CYTH_domain"/>
</dbReference>
<dbReference type="STRING" id="29421.B2M20_12335"/>
<evidence type="ECO:0000259" key="2">
    <source>
        <dbReference type="PROSITE" id="PS51708"/>
    </source>
</evidence>
<accession>A0A1V4HYB4</accession>
<dbReference type="Pfam" id="PF01928">
    <property type="entry name" value="CYTH"/>
    <property type="match status" value="1"/>
</dbReference>